<reference evidence="4 5" key="1">
    <citation type="journal article" date="2014" name="BMC Vet. Res.">
        <title>First report of Corynebacterium pseudotuberculosis from caseous lymphadenitis lesions in Black Alentejano pig (Sus scrofa domesticus).</title>
        <authorList>
            <person name="Oliveira M."/>
            <person name="Barroco C."/>
            <person name="Mottola C."/>
            <person name="Santos R."/>
            <person name="Lemsaddek A."/>
            <person name="Tavares L."/>
            <person name="Semedo-Lemsaddek T."/>
        </authorList>
    </citation>
    <scope>NUCLEOTIDE SEQUENCE [LARGE SCALE GENOMIC DNA]</scope>
    <source>
        <strain evidence="4 5">PO100/5</strain>
    </source>
</reference>
<dbReference type="Proteomes" id="UP000195652">
    <property type="component" value="Chromosome"/>
</dbReference>
<dbReference type="AlphaFoldDB" id="A0A7Y4P9S0"/>
<dbReference type="GO" id="GO:0003700">
    <property type="term" value="F:DNA-binding transcription factor activity"/>
    <property type="evidence" value="ECO:0007669"/>
    <property type="project" value="InterPro"/>
</dbReference>
<reference evidence="4 5" key="3">
    <citation type="journal article" date="2020" name="Int. J. Syst. Evol. Microbiol.">
        <title>Corynebacterium silvaticum sp. nov., a unique group of NTTB corynebacteria in wild boar and roe deer.</title>
        <authorList>
            <person name="Dangel A."/>
            <person name="Berger A."/>
            <person name="Rau J."/>
            <person name="Eisenberg T."/>
            <person name="Kampfer P."/>
            <person name="Margos G."/>
            <person name="Contzen M."/>
            <person name="Busse H.J."/>
            <person name="Konrad R."/>
            <person name="Peters M."/>
            <person name="Sting R."/>
            <person name="Sing A."/>
        </authorList>
    </citation>
    <scope>NUCLEOTIDE SEQUENCE [LARGE SCALE GENOMIC DNA]</scope>
    <source>
        <strain evidence="4 5">PO100/5</strain>
    </source>
</reference>
<dbReference type="RefSeq" id="WP_087454744.1">
    <property type="nucleotide sequence ID" value="NZ_CP021417.2"/>
</dbReference>
<reference evidence="4 5" key="2">
    <citation type="journal article" date="2020" name="Antonie Van Leeuwenhoek">
        <title>Phylogenomic characterisation of a novel corynebacterial species pathogenic to animals.</title>
        <authorList>
            <person name="Moller J."/>
            <person name="Musella L."/>
            <person name="Melnikov V."/>
            <person name="Geissdorfer W."/>
            <person name="Burkovski A."/>
            <person name="Sangal V."/>
        </authorList>
    </citation>
    <scope>NUCLEOTIDE SEQUENCE [LARGE SCALE GENOMIC DNA]</scope>
    <source>
        <strain evidence="4 5">PO100/5</strain>
    </source>
</reference>
<evidence type="ECO:0000256" key="1">
    <source>
        <dbReference type="ARBA" id="ARBA00023015"/>
    </source>
</evidence>
<dbReference type="SMART" id="SM00347">
    <property type="entry name" value="HTH_MARR"/>
    <property type="match status" value="1"/>
</dbReference>
<dbReference type="InterPro" id="IPR000835">
    <property type="entry name" value="HTH_MarR-typ"/>
</dbReference>
<dbReference type="InterPro" id="IPR036388">
    <property type="entry name" value="WH-like_DNA-bd_sf"/>
</dbReference>
<dbReference type="Pfam" id="PF01047">
    <property type="entry name" value="MarR"/>
    <property type="match status" value="1"/>
</dbReference>
<evidence type="ECO:0000256" key="2">
    <source>
        <dbReference type="ARBA" id="ARBA00023125"/>
    </source>
</evidence>
<sequence>MTSQTPYELAEKIRPALTQLYVLYFRVAEQSDLTQPQLTIMTRLSNSGPARISHIAQAEGIRMPTASNALHHLEKRGIVERIRDESDRRGVKVQLTEFGQAELLRVGEERTKYLADMLATLPPEEYAQMDKVADVINKLSTTYTSSMLENEKD</sequence>
<keyword evidence="3" id="KW-0804">Transcription</keyword>
<evidence type="ECO:0000256" key="3">
    <source>
        <dbReference type="ARBA" id="ARBA00023163"/>
    </source>
</evidence>
<protein>
    <submittedName>
        <fullName evidence="4">MarR family transcriptional regulator</fullName>
    </submittedName>
</protein>
<dbReference type="PANTHER" id="PTHR42756">
    <property type="entry name" value="TRANSCRIPTIONAL REGULATOR, MARR"/>
    <property type="match status" value="1"/>
</dbReference>
<dbReference type="SUPFAM" id="SSF46785">
    <property type="entry name" value="Winged helix' DNA-binding domain"/>
    <property type="match status" value="1"/>
</dbReference>
<keyword evidence="2" id="KW-0238">DNA-binding</keyword>
<evidence type="ECO:0000313" key="5">
    <source>
        <dbReference type="Proteomes" id="UP000195652"/>
    </source>
</evidence>
<dbReference type="OrthoDB" id="3216907at2"/>
<dbReference type="InterPro" id="IPR036390">
    <property type="entry name" value="WH_DNA-bd_sf"/>
</dbReference>
<accession>A0A7Y4P9S0</accession>
<dbReference type="PANTHER" id="PTHR42756:SF1">
    <property type="entry name" value="TRANSCRIPTIONAL REPRESSOR OF EMRAB OPERON"/>
    <property type="match status" value="1"/>
</dbReference>
<dbReference type="GeneID" id="75008846"/>
<evidence type="ECO:0000313" key="4">
    <source>
        <dbReference type="EMBL" id="ARU46972.1"/>
    </source>
</evidence>
<gene>
    <name evidence="4" type="ORF">CBE74_11565</name>
</gene>
<organism evidence="4 5">
    <name type="scientific">Corynebacterium silvaticum</name>
    <dbReference type="NCBI Taxonomy" id="2320431"/>
    <lineage>
        <taxon>Bacteria</taxon>
        <taxon>Bacillati</taxon>
        <taxon>Actinomycetota</taxon>
        <taxon>Actinomycetes</taxon>
        <taxon>Mycobacteriales</taxon>
        <taxon>Corynebacteriaceae</taxon>
        <taxon>Corynebacterium</taxon>
    </lineage>
</organism>
<keyword evidence="1" id="KW-0805">Transcription regulation</keyword>
<dbReference type="KEGG" id="csil:CBE74_11565"/>
<keyword evidence="5" id="KW-1185">Reference proteome</keyword>
<dbReference type="Gene3D" id="1.10.10.10">
    <property type="entry name" value="Winged helix-like DNA-binding domain superfamily/Winged helix DNA-binding domain"/>
    <property type="match status" value="1"/>
</dbReference>
<reference evidence="4 5" key="4">
    <citation type="journal article" date="2020" name="PLoS ONE">
        <title>Taxonomic classification of strain PO100/5 shows a broader geographic distribution and genetic markers of the recently described Corynebacterium silvaticum.</title>
        <authorList>
            <person name="Viana M.V.C."/>
            <person name="Profeta R."/>
            <person name="da Silva A.L."/>
            <person name="Hurtado R."/>
            <person name="Cerqueira J.C."/>
            <person name="Ribeiro B.F.S."/>
            <person name="Almeida M.O."/>
            <person name="Morais-Rodrigues F."/>
            <person name="Soares S.C."/>
            <person name="Oliveira M."/>
            <person name="Tavares L."/>
            <person name="Figueiredo H."/>
            <person name="Wattam A.R."/>
            <person name="Barh D."/>
            <person name="Ghosh P."/>
            <person name="Silva A."/>
            <person name="Azevedo V."/>
        </authorList>
    </citation>
    <scope>NUCLEOTIDE SEQUENCE [LARGE SCALE GENOMIC DNA]</scope>
    <source>
        <strain evidence="4 5">PO100/5</strain>
    </source>
</reference>
<dbReference type="GO" id="GO:0003677">
    <property type="term" value="F:DNA binding"/>
    <property type="evidence" value="ECO:0007669"/>
    <property type="project" value="UniProtKB-KW"/>
</dbReference>
<proteinExistence type="predicted"/>
<dbReference type="PROSITE" id="PS50995">
    <property type="entry name" value="HTH_MARR_2"/>
    <property type="match status" value="1"/>
</dbReference>
<name>A0A7Y4P9S0_9CORY</name>
<dbReference type="EMBL" id="CP021417">
    <property type="protein sequence ID" value="ARU46972.1"/>
    <property type="molecule type" value="Genomic_DNA"/>
</dbReference>